<feature type="region of interest" description="Disordered" evidence="1">
    <location>
        <begin position="116"/>
        <end position="158"/>
    </location>
</feature>
<reference evidence="3 4" key="1">
    <citation type="journal article" date="2016" name="DNA Res.">
        <title>The draft genome of MD-2 pineapple using hybrid error correction of long reads.</title>
        <authorList>
            <person name="Redwan R.M."/>
            <person name="Saidin A."/>
            <person name="Kumar S.V."/>
        </authorList>
    </citation>
    <scope>NUCLEOTIDE SEQUENCE [LARGE SCALE GENOMIC DNA]</scope>
    <source>
        <strain evidence="4">cv. MD2</strain>
        <tissue evidence="3">Leaf</tissue>
    </source>
</reference>
<sequence>MDHNNATVRRITAVLLLFLVVSLLLSLPLVRGDEHGQRDRDVERREHMEVVEAKQQPDPAERAIGITGFMNRWDAVKAWAKLASMNFRPPESWRYRRGTSSGEVVKDAAARSFESGKETVEQAAASAAHAAGETMHKTKEKVKRTVSASAGQELDAEL</sequence>
<evidence type="ECO:0000313" key="4">
    <source>
        <dbReference type="Proteomes" id="UP000092600"/>
    </source>
</evidence>
<dbReference type="EMBL" id="LSRQ01005044">
    <property type="protein sequence ID" value="OAY68218.1"/>
    <property type="molecule type" value="Genomic_DNA"/>
</dbReference>
<gene>
    <name evidence="3" type="ORF">ACMD2_22652</name>
</gene>
<evidence type="ECO:0000256" key="2">
    <source>
        <dbReference type="SAM" id="SignalP"/>
    </source>
</evidence>
<keyword evidence="2" id="KW-0732">Signal</keyword>
<proteinExistence type="predicted"/>
<name>A0A199UTV5_ANACO</name>
<evidence type="ECO:0000313" key="3">
    <source>
        <dbReference type="EMBL" id="OAY68218.1"/>
    </source>
</evidence>
<dbReference type="AlphaFoldDB" id="A0A199UTV5"/>
<dbReference type="Proteomes" id="UP000092600">
    <property type="component" value="Unassembled WGS sequence"/>
</dbReference>
<feature type="signal peptide" evidence="2">
    <location>
        <begin position="1"/>
        <end position="32"/>
    </location>
</feature>
<organism evidence="3 4">
    <name type="scientific">Ananas comosus</name>
    <name type="common">Pineapple</name>
    <name type="synonym">Ananas ananas</name>
    <dbReference type="NCBI Taxonomy" id="4615"/>
    <lineage>
        <taxon>Eukaryota</taxon>
        <taxon>Viridiplantae</taxon>
        <taxon>Streptophyta</taxon>
        <taxon>Embryophyta</taxon>
        <taxon>Tracheophyta</taxon>
        <taxon>Spermatophyta</taxon>
        <taxon>Magnoliopsida</taxon>
        <taxon>Liliopsida</taxon>
        <taxon>Poales</taxon>
        <taxon>Bromeliaceae</taxon>
        <taxon>Bromelioideae</taxon>
        <taxon>Ananas</taxon>
    </lineage>
</organism>
<evidence type="ECO:0000256" key="1">
    <source>
        <dbReference type="SAM" id="MobiDB-lite"/>
    </source>
</evidence>
<feature type="chain" id="PRO_5008508146" evidence="2">
    <location>
        <begin position="33"/>
        <end position="158"/>
    </location>
</feature>
<protein>
    <submittedName>
        <fullName evidence="3">Uncharacterized protein</fullName>
    </submittedName>
</protein>
<accession>A0A199UTV5</accession>
<dbReference type="PANTHER" id="PTHR35463">
    <property type="entry name" value="TRANSMEMBRANE PROTEIN"/>
    <property type="match status" value="1"/>
</dbReference>
<comment type="caution">
    <text evidence="3">The sequence shown here is derived from an EMBL/GenBank/DDBJ whole genome shotgun (WGS) entry which is preliminary data.</text>
</comment>
<dbReference type="PANTHER" id="PTHR35463:SF10">
    <property type="entry name" value="TRANSMEMBRANE PROTEIN"/>
    <property type="match status" value="1"/>
</dbReference>